<comment type="caution">
    <text evidence="2">The sequence shown here is derived from an EMBL/GenBank/DDBJ whole genome shotgun (WGS) entry which is preliminary data.</text>
</comment>
<reference evidence="2" key="1">
    <citation type="submission" date="2020-05" db="EMBL/GenBank/DDBJ databases">
        <title>Mycena genomes resolve the evolution of fungal bioluminescence.</title>
        <authorList>
            <person name="Tsai I.J."/>
        </authorList>
    </citation>
    <scope>NUCLEOTIDE SEQUENCE</scope>
    <source>
        <strain evidence="2">160909Yilan</strain>
    </source>
</reference>
<dbReference type="OrthoDB" id="2788229at2759"/>
<dbReference type="EMBL" id="JACAZH010000009">
    <property type="protein sequence ID" value="KAF7358896.1"/>
    <property type="molecule type" value="Genomic_DNA"/>
</dbReference>
<dbReference type="SUPFAM" id="SSF52047">
    <property type="entry name" value="RNI-like"/>
    <property type="match status" value="1"/>
</dbReference>
<name>A0A8H6YIH4_9AGAR</name>
<protein>
    <submittedName>
        <fullName evidence="2">Uncharacterized protein</fullName>
    </submittedName>
</protein>
<dbReference type="Proteomes" id="UP000623467">
    <property type="component" value="Unassembled WGS sequence"/>
</dbReference>
<organism evidence="2 3">
    <name type="scientific">Mycena sanguinolenta</name>
    <dbReference type="NCBI Taxonomy" id="230812"/>
    <lineage>
        <taxon>Eukaryota</taxon>
        <taxon>Fungi</taxon>
        <taxon>Dikarya</taxon>
        <taxon>Basidiomycota</taxon>
        <taxon>Agaricomycotina</taxon>
        <taxon>Agaricomycetes</taxon>
        <taxon>Agaricomycetidae</taxon>
        <taxon>Agaricales</taxon>
        <taxon>Marasmiineae</taxon>
        <taxon>Mycenaceae</taxon>
        <taxon>Mycena</taxon>
    </lineage>
</organism>
<dbReference type="AlphaFoldDB" id="A0A8H6YIH4"/>
<accession>A0A8H6YIH4</accession>
<gene>
    <name evidence="2" type="ORF">MSAN_01229900</name>
</gene>
<feature type="signal peptide" evidence="1">
    <location>
        <begin position="1"/>
        <end position="32"/>
    </location>
</feature>
<evidence type="ECO:0000256" key="1">
    <source>
        <dbReference type="SAM" id="SignalP"/>
    </source>
</evidence>
<feature type="chain" id="PRO_5034365920" evidence="1">
    <location>
        <begin position="33"/>
        <end position="98"/>
    </location>
</feature>
<evidence type="ECO:0000313" key="2">
    <source>
        <dbReference type="EMBL" id="KAF7358896.1"/>
    </source>
</evidence>
<sequence length="98" mass="11177">MGFHLRHFHATGLTHELSLLLSLLPSFSRLHSLNIYENPLRYDDQVMTTGIFPFIRSLALSRAILASYPALSAFLSRFPVLKTLTLDRISFDSQEDLL</sequence>
<keyword evidence="3" id="KW-1185">Reference proteome</keyword>
<proteinExistence type="predicted"/>
<keyword evidence="1" id="KW-0732">Signal</keyword>
<evidence type="ECO:0000313" key="3">
    <source>
        <dbReference type="Proteomes" id="UP000623467"/>
    </source>
</evidence>